<dbReference type="GO" id="GO:0016787">
    <property type="term" value="F:hydrolase activity"/>
    <property type="evidence" value="ECO:0007669"/>
    <property type="project" value="UniProtKB-KW"/>
</dbReference>
<proteinExistence type="predicted"/>
<dbReference type="EMBL" id="JAVDWR010000001">
    <property type="protein sequence ID" value="MDR7119866.1"/>
    <property type="molecule type" value="Genomic_DNA"/>
</dbReference>
<organism evidence="2 3">
    <name type="scientific">Rheinheimera soli</name>
    <dbReference type="NCBI Taxonomy" id="443616"/>
    <lineage>
        <taxon>Bacteria</taxon>
        <taxon>Pseudomonadati</taxon>
        <taxon>Pseudomonadota</taxon>
        <taxon>Gammaproteobacteria</taxon>
        <taxon>Chromatiales</taxon>
        <taxon>Chromatiaceae</taxon>
        <taxon>Rheinheimera</taxon>
    </lineage>
</organism>
<sequence length="185" mass="20817">MRLVIVTDIFGAQPEVLLQFDQLGSDYLCVQPYDHQPPVFADDQEAYQYFLDHCGIEAYRNAVGEVLKAQTEPVFLVGFSAGAAACWASLALEHLTVKACVGFYGGQIRQMTHLQPLYPTELIFSEETHFSVLELMDALKHKTNVKQSLAPYPHGFMNVLSQGYQVEAAQQYWKKIKAGYLSSLY</sequence>
<dbReference type="Pfam" id="PF01738">
    <property type="entry name" value="DLH"/>
    <property type="match status" value="1"/>
</dbReference>
<dbReference type="InterPro" id="IPR051049">
    <property type="entry name" value="Dienelactone_hydrolase-like"/>
</dbReference>
<accession>A0ABU1VVW1</accession>
<dbReference type="PANTHER" id="PTHR46623:SF6">
    <property type="entry name" value="ALPHA_BETA-HYDROLASES SUPERFAMILY PROTEIN"/>
    <property type="match status" value="1"/>
</dbReference>
<feature type="domain" description="Dienelactone hydrolase" evidence="1">
    <location>
        <begin position="56"/>
        <end position="177"/>
    </location>
</feature>
<dbReference type="InterPro" id="IPR002925">
    <property type="entry name" value="Dienelactn_hydro"/>
</dbReference>
<comment type="caution">
    <text evidence="2">The sequence shown here is derived from an EMBL/GenBank/DDBJ whole genome shotgun (WGS) entry which is preliminary data.</text>
</comment>
<dbReference type="PANTHER" id="PTHR46623">
    <property type="entry name" value="CARBOXYMETHYLENEBUTENOLIDASE-RELATED"/>
    <property type="match status" value="1"/>
</dbReference>
<dbReference type="SUPFAM" id="SSF53474">
    <property type="entry name" value="alpha/beta-Hydrolases"/>
    <property type="match status" value="1"/>
</dbReference>
<dbReference type="Gene3D" id="3.40.50.1820">
    <property type="entry name" value="alpha/beta hydrolase"/>
    <property type="match status" value="1"/>
</dbReference>
<evidence type="ECO:0000313" key="2">
    <source>
        <dbReference type="EMBL" id="MDR7119866.1"/>
    </source>
</evidence>
<name>A0ABU1VVW1_9GAMM</name>
<keyword evidence="3" id="KW-1185">Reference proteome</keyword>
<reference evidence="2 3" key="1">
    <citation type="submission" date="2023-07" db="EMBL/GenBank/DDBJ databases">
        <title>Sorghum-associated microbial communities from plants grown in Nebraska, USA.</title>
        <authorList>
            <person name="Schachtman D."/>
        </authorList>
    </citation>
    <scope>NUCLEOTIDE SEQUENCE [LARGE SCALE GENOMIC DNA]</scope>
    <source>
        <strain evidence="2 3">4138</strain>
    </source>
</reference>
<evidence type="ECO:0000259" key="1">
    <source>
        <dbReference type="Pfam" id="PF01738"/>
    </source>
</evidence>
<keyword evidence="2" id="KW-0378">Hydrolase</keyword>
<gene>
    <name evidence="2" type="ORF">J2W69_000781</name>
</gene>
<dbReference type="RefSeq" id="WP_310274753.1">
    <property type="nucleotide sequence ID" value="NZ_JAVDWR010000001.1"/>
</dbReference>
<dbReference type="Proteomes" id="UP001257909">
    <property type="component" value="Unassembled WGS sequence"/>
</dbReference>
<protein>
    <submittedName>
        <fullName evidence="2">Dienelactone hydrolase</fullName>
    </submittedName>
</protein>
<dbReference type="InterPro" id="IPR029058">
    <property type="entry name" value="AB_hydrolase_fold"/>
</dbReference>
<evidence type="ECO:0000313" key="3">
    <source>
        <dbReference type="Proteomes" id="UP001257909"/>
    </source>
</evidence>